<keyword evidence="4" id="KW-0413">Isomerase</keyword>
<dbReference type="InterPro" id="IPR006224">
    <property type="entry name" value="PsdUridine_synth_RluA-like_CS"/>
</dbReference>
<dbReference type="PANTHER" id="PTHR21600">
    <property type="entry name" value="MITOCHONDRIAL RNA PSEUDOURIDINE SYNTHASE"/>
    <property type="match status" value="1"/>
</dbReference>
<dbReference type="InterPro" id="IPR020103">
    <property type="entry name" value="PsdUridine_synth_cat_dom_sf"/>
</dbReference>
<comment type="function">
    <text evidence="6">Pseudouridylate synthase responsible for the pseudouridine-2819 formation in mitochondrial 21S rRNA. May modulate the efficiency or the fidelity of the mitochondrial translation machinery.</text>
</comment>
<dbReference type="GO" id="GO:0160143">
    <property type="term" value="F:21S rRNA pseudouridine(2819) synthase activity"/>
    <property type="evidence" value="ECO:0007669"/>
    <property type="project" value="UniProtKB-EC"/>
</dbReference>
<evidence type="ECO:0000256" key="4">
    <source>
        <dbReference type="ARBA" id="ARBA00023235"/>
    </source>
</evidence>
<dbReference type="InterPro" id="IPR006145">
    <property type="entry name" value="PsdUridine_synth_RsuA/RluA"/>
</dbReference>
<comment type="catalytic activity">
    <reaction evidence="5">
        <text>uridine(2819) in 21S rRNA = pseudouridine(2819) in 21S rRNA</text>
        <dbReference type="Rhea" id="RHEA:42556"/>
        <dbReference type="Rhea" id="RHEA-COMP:10113"/>
        <dbReference type="Rhea" id="RHEA-COMP:10114"/>
        <dbReference type="ChEBI" id="CHEBI:65314"/>
        <dbReference type="ChEBI" id="CHEBI:65315"/>
        <dbReference type="EC" id="5.4.99.43"/>
    </reaction>
</comment>
<name>A0A1E4U1L1_PACTA</name>
<dbReference type="Proteomes" id="UP000094236">
    <property type="component" value="Unassembled WGS sequence"/>
</dbReference>
<evidence type="ECO:0000256" key="3">
    <source>
        <dbReference type="ARBA" id="ARBA00023128"/>
    </source>
</evidence>
<dbReference type="GO" id="GO:0003723">
    <property type="term" value="F:RNA binding"/>
    <property type="evidence" value="ECO:0007669"/>
    <property type="project" value="InterPro"/>
</dbReference>
<keyword evidence="3" id="KW-0496">Mitochondrion</keyword>
<evidence type="ECO:0000256" key="6">
    <source>
        <dbReference type="ARBA" id="ARBA00037513"/>
    </source>
</evidence>
<dbReference type="EMBL" id="KV454011">
    <property type="protein sequence ID" value="ODV97896.1"/>
    <property type="molecule type" value="Genomic_DNA"/>
</dbReference>
<evidence type="ECO:0000256" key="8">
    <source>
        <dbReference type="ARBA" id="ARBA00040626"/>
    </source>
</evidence>
<dbReference type="PROSITE" id="PS01129">
    <property type="entry name" value="PSI_RLU"/>
    <property type="match status" value="1"/>
</dbReference>
<sequence>MYSNPEQNELLPLLASQYSYLNASNLQLVHRLDNFVTGGMLISKDKNSAKNFSKYLRNKSVDNNENKGWAFKRRYVAVVDKPSLIDSSYVQITKERNYIKGLVDRPIDDKDSITKFILPRKSPFEDKSLIILELVTGRKHQIRKHLQFLDLACLNDSKFGSTYIFDKADKRQIGLHSSFIQIQIGLQEPKKFLIPILYGKKSIWNGFIDANGYFPEYINKYLFDFDNY</sequence>
<keyword evidence="14" id="KW-1185">Reference proteome</keyword>
<gene>
    <name evidence="13" type="ORF">PACTADRAFT_47732</name>
</gene>
<dbReference type="Pfam" id="PF00849">
    <property type="entry name" value="PseudoU_synth_2"/>
    <property type="match status" value="1"/>
</dbReference>
<accession>A0A1E4U1L1</accession>
<evidence type="ECO:0000256" key="9">
    <source>
        <dbReference type="ARBA" id="ARBA00041561"/>
    </source>
</evidence>
<dbReference type="SUPFAM" id="SSF55120">
    <property type="entry name" value="Pseudouridine synthase"/>
    <property type="match status" value="1"/>
</dbReference>
<evidence type="ECO:0000313" key="14">
    <source>
        <dbReference type="Proteomes" id="UP000094236"/>
    </source>
</evidence>
<evidence type="ECO:0000256" key="5">
    <source>
        <dbReference type="ARBA" id="ARBA00036927"/>
    </source>
</evidence>
<evidence type="ECO:0000256" key="1">
    <source>
        <dbReference type="ARBA" id="ARBA00004173"/>
    </source>
</evidence>
<dbReference type="InterPro" id="IPR050188">
    <property type="entry name" value="RluA_PseudoU_synthase"/>
</dbReference>
<dbReference type="EC" id="5.4.99.43" evidence="7"/>
<dbReference type="Gene3D" id="3.30.2350.10">
    <property type="entry name" value="Pseudouridine synthase"/>
    <property type="match status" value="1"/>
</dbReference>
<dbReference type="STRING" id="669874.A0A1E4U1L1"/>
<dbReference type="OrthoDB" id="428658at2759"/>
<feature type="domain" description="Pseudouridine synthase RsuA/RluA-like" evidence="12">
    <location>
        <begin position="15"/>
        <end position="147"/>
    </location>
</feature>
<evidence type="ECO:0000256" key="10">
    <source>
        <dbReference type="ARBA" id="ARBA00041978"/>
    </source>
</evidence>
<dbReference type="GO" id="GO:0005739">
    <property type="term" value="C:mitochondrion"/>
    <property type="evidence" value="ECO:0007669"/>
    <property type="project" value="UniProtKB-SubCell"/>
</dbReference>
<evidence type="ECO:0000259" key="12">
    <source>
        <dbReference type="Pfam" id="PF00849"/>
    </source>
</evidence>
<evidence type="ECO:0000256" key="7">
    <source>
        <dbReference type="ARBA" id="ARBA00038947"/>
    </source>
</evidence>
<comment type="subcellular location">
    <subcellularLocation>
        <location evidence="1">Mitochondrion</location>
    </subcellularLocation>
</comment>
<evidence type="ECO:0000256" key="2">
    <source>
        <dbReference type="ARBA" id="ARBA00010876"/>
    </source>
</evidence>
<dbReference type="CDD" id="cd02869">
    <property type="entry name" value="PseudoU_synth_RluA_like"/>
    <property type="match status" value="1"/>
</dbReference>
<dbReference type="PANTHER" id="PTHR21600:SF81">
    <property type="entry name" value="21S RRNA PSEUDOURIDINE(2819) SYNTHASE"/>
    <property type="match status" value="1"/>
</dbReference>
<proteinExistence type="inferred from homology"/>
<comment type="similarity">
    <text evidence="2">Belongs to the pseudouridine synthase RluA family.</text>
</comment>
<reference evidence="14" key="1">
    <citation type="submission" date="2016-05" db="EMBL/GenBank/DDBJ databases">
        <title>Comparative genomics of biotechnologically important yeasts.</title>
        <authorList>
            <consortium name="DOE Joint Genome Institute"/>
            <person name="Riley R."/>
            <person name="Haridas S."/>
            <person name="Wolfe K.H."/>
            <person name="Lopes M.R."/>
            <person name="Hittinger C.T."/>
            <person name="Goker M."/>
            <person name="Salamov A."/>
            <person name="Wisecaver J."/>
            <person name="Long T.M."/>
            <person name="Aerts A.L."/>
            <person name="Barry K."/>
            <person name="Choi C."/>
            <person name="Clum A."/>
            <person name="Coughlan A.Y."/>
            <person name="Deshpande S."/>
            <person name="Douglass A.P."/>
            <person name="Hanson S.J."/>
            <person name="Klenk H.-P."/>
            <person name="Labutti K."/>
            <person name="Lapidus A."/>
            <person name="Lindquist E."/>
            <person name="Lipzen A."/>
            <person name="Meier-Kolthoff J.P."/>
            <person name="Ohm R.A."/>
            <person name="Otillar R.P."/>
            <person name="Pangilinan J."/>
            <person name="Peng Y."/>
            <person name="Rokas A."/>
            <person name="Rosa C.A."/>
            <person name="Scheuner C."/>
            <person name="Sibirny A.A."/>
            <person name="Slot J.C."/>
            <person name="Stielow J.B."/>
            <person name="Sun H."/>
            <person name="Kurtzman C.P."/>
            <person name="Blackwell M."/>
            <person name="Grigoriev I.V."/>
            <person name="Jeffries T.W."/>
        </authorList>
    </citation>
    <scope>NUCLEOTIDE SEQUENCE [LARGE SCALE GENOMIC DNA]</scope>
    <source>
        <strain evidence="14">NRRL Y-2460</strain>
    </source>
</reference>
<dbReference type="GO" id="GO:0000455">
    <property type="term" value="P:enzyme-directed rRNA pseudouridine synthesis"/>
    <property type="evidence" value="ECO:0007669"/>
    <property type="project" value="TreeGrafter"/>
</dbReference>
<evidence type="ECO:0000256" key="11">
    <source>
        <dbReference type="ARBA" id="ARBA00042700"/>
    </source>
</evidence>
<dbReference type="AlphaFoldDB" id="A0A1E4U1L1"/>
<organism evidence="13 14">
    <name type="scientific">Pachysolen tannophilus NRRL Y-2460</name>
    <dbReference type="NCBI Taxonomy" id="669874"/>
    <lineage>
        <taxon>Eukaryota</taxon>
        <taxon>Fungi</taxon>
        <taxon>Dikarya</taxon>
        <taxon>Ascomycota</taxon>
        <taxon>Saccharomycotina</taxon>
        <taxon>Pichiomycetes</taxon>
        <taxon>Pachysolenaceae</taxon>
        <taxon>Pachysolen</taxon>
    </lineage>
</organism>
<evidence type="ECO:0000313" key="13">
    <source>
        <dbReference type="EMBL" id="ODV97896.1"/>
    </source>
</evidence>
<protein>
    <recommendedName>
        <fullName evidence="8">21S rRNA pseudouridine(2819) synthase</fullName>
        <ecNumber evidence="7">5.4.99.43</ecNumber>
    </recommendedName>
    <alternativeName>
        <fullName evidence="10">Pseudouridine synthase 5</fullName>
    </alternativeName>
    <alternativeName>
        <fullName evidence="9">Pseudouridylate synthase PUS5</fullName>
    </alternativeName>
    <alternativeName>
        <fullName evidence="11">Uracil hydrolyase PUS5</fullName>
    </alternativeName>
</protein>